<gene>
    <name evidence="1" type="ORF">RR46_04716</name>
</gene>
<organism evidence="1 2">
    <name type="scientific">Papilio xuthus</name>
    <name type="common">Asian swallowtail butterfly</name>
    <dbReference type="NCBI Taxonomy" id="66420"/>
    <lineage>
        <taxon>Eukaryota</taxon>
        <taxon>Metazoa</taxon>
        <taxon>Ecdysozoa</taxon>
        <taxon>Arthropoda</taxon>
        <taxon>Hexapoda</taxon>
        <taxon>Insecta</taxon>
        <taxon>Pterygota</taxon>
        <taxon>Neoptera</taxon>
        <taxon>Endopterygota</taxon>
        <taxon>Lepidoptera</taxon>
        <taxon>Glossata</taxon>
        <taxon>Ditrysia</taxon>
        <taxon>Papilionoidea</taxon>
        <taxon>Papilionidae</taxon>
        <taxon>Papilioninae</taxon>
        <taxon>Papilio</taxon>
    </lineage>
</organism>
<dbReference type="EMBL" id="KQ459562">
    <property type="protein sequence ID" value="KPI99742.1"/>
    <property type="molecule type" value="Genomic_DNA"/>
</dbReference>
<evidence type="ECO:0000313" key="2">
    <source>
        <dbReference type="Proteomes" id="UP000053268"/>
    </source>
</evidence>
<evidence type="ECO:0000313" key="1">
    <source>
        <dbReference type="EMBL" id="KPI99742.1"/>
    </source>
</evidence>
<accession>A0A194Q2E6</accession>
<proteinExistence type="predicted"/>
<keyword evidence="2" id="KW-1185">Reference proteome</keyword>
<name>A0A194Q2E6_PAPXU</name>
<dbReference type="AlphaFoldDB" id="A0A194Q2E6"/>
<sequence length="187" mass="20705">MRTTRVRRRAISQRSYAACTHYIPSRLAAGACACPCACAGADGMPLLYATTNIKGGEIFNDGRRAQARALVMSALHCRLTVPARSQWSTGLWFTLGTGHDTNRCKSIVPWRGPGRVIKSASIGGRPARIINKGGSLKWLFRTVCPRRQSFVRCHELKRYHIQFISGFNNESTETQRENLAKIDPQGG</sequence>
<protein>
    <submittedName>
        <fullName evidence="1">Uncharacterized protein</fullName>
    </submittedName>
</protein>
<reference evidence="1 2" key="1">
    <citation type="journal article" date="2015" name="Nat. Commun.">
        <title>Outbred genome sequencing and CRISPR/Cas9 gene editing in butterflies.</title>
        <authorList>
            <person name="Li X."/>
            <person name="Fan D."/>
            <person name="Zhang W."/>
            <person name="Liu G."/>
            <person name="Zhang L."/>
            <person name="Zhao L."/>
            <person name="Fang X."/>
            <person name="Chen L."/>
            <person name="Dong Y."/>
            <person name="Chen Y."/>
            <person name="Ding Y."/>
            <person name="Zhao R."/>
            <person name="Feng M."/>
            <person name="Zhu Y."/>
            <person name="Feng Y."/>
            <person name="Jiang X."/>
            <person name="Zhu D."/>
            <person name="Xiang H."/>
            <person name="Feng X."/>
            <person name="Li S."/>
            <person name="Wang J."/>
            <person name="Zhang G."/>
            <person name="Kronforst M.R."/>
            <person name="Wang W."/>
        </authorList>
    </citation>
    <scope>NUCLEOTIDE SEQUENCE [LARGE SCALE GENOMIC DNA]</scope>
    <source>
        <strain evidence="1">Ya'a_city_454_Px</strain>
        <tissue evidence="1">Whole body</tissue>
    </source>
</reference>
<dbReference type="Proteomes" id="UP000053268">
    <property type="component" value="Unassembled WGS sequence"/>
</dbReference>